<evidence type="ECO:0000313" key="1">
    <source>
        <dbReference type="EMBL" id="SUU82954.1"/>
    </source>
</evidence>
<accession>A0A380W1Y9</accession>
<organism evidence="1 2">
    <name type="scientific">Afipia felis</name>
    <name type="common">Cat scratch disease bacillus</name>
    <dbReference type="NCBI Taxonomy" id="1035"/>
    <lineage>
        <taxon>Bacteria</taxon>
        <taxon>Pseudomonadati</taxon>
        <taxon>Pseudomonadota</taxon>
        <taxon>Alphaproteobacteria</taxon>
        <taxon>Hyphomicrobiales</taxon>
        <taxon>Nitrobacteraceae</taxon>
        <taxon>Afipia</taxon>
    </lineage>
</organism>
<name>A0A380W1Y9_AFIFE</name>
<protein>
    <submittedName>
        <fullName evidence="1">Uncharacterized protein</fullName>
    </submittedName>
</protein>
<proteinExistence type="predicted"/>
<reference evidence="1 2" key="1">
    <citation type="submission" date="2018-06" db="EMBL/GenBank/DDBJ databases">
        <authorList>
            <consortium name="Pathogen Informatics"/>
            <person name="Doyle S."/>
        </authorList>
    </citation>
    <scope>NUCLEOTIDE SEQUENCE [LARGE SCALE GENOMIC DNA]</scope>
    <source>
        <strain evidence="1 2">NCTC12722</strain>
    </source>
</reference>
<sequence length="50" mass="5605">MVPGWPAFVTYSLPPRNAENMQRYLAPGSRSVRFGTLLAGRHQARAESLF</sequence>
<dbReference type="AlphaFoldDB" id="A0A380W1Y9"/>
<dbReference type="Proteomes" id="UP000254343">
    <property type="component" value="Unassembled WGS sequence"/>
</dbReference>
<evidence type="ECO:0000313" key="2">
    <source>
        <dbReference type="Proteomes" id="UP000254343"/>
    </source>
</evidence>
<gene>
    <name evidence="1" type="ORF">NCTC12722_00113</name>
</gene>
<dbReference type="EMBL" id="UIGB01000001">
    <property type="protein sequence ID" value="SUU82954.1"/>
    <property type="molecule type" value="Genomic_DNA"/>
</dbReference>